<protein>
    <submittedName>
        <fullName evidence="1">Uncharacterized protein</fullName>
    </submittedName>
</protein>
<dbReference type="Proteomes" id="UP000663823">
    <property type="component" value="Unassembled WGS sequence"/>
</dbReference>
<comment type="caution">
    <text evidence="1">The sequence shown here is derived from an EMBL/GenBank/DDBJ whole genome shotgun (WGS) entry which is preliminary data.</text>
</comment>
<sequence>MNNNSCISNVGFGNDFITVHIVLRDIQSREELTLYHGFLEVEYSFDNGFN</sequence>
<organism evidence="1 2">
    <name type="scientific">Rotaria sordida</name>
    <dbReference type="NCBI Taxonomy" id="392033"/>
    <lineage>
        <taxon>Eukaryota</taxon>
        <taxon>Metazoa</taxon>
        <taxon>Spiralia</taxon>
        <taxon>Gnathifera</taxon>
        <taxon>Rotifera</taxon>
        <taxon>Eurotatoria</taxon>
        <taxon>Bdelloidea</taxon>
        <taxon>Philodinida</taxon>
        <taxon>Philodinidae</taxon>
        <taxon>Rotaria</taxon>
    </lineage>
</organism>
<evidence type="ECO:0000313" key="1">
    <source>
        <dbReference type="EMBL" id="CAF4196927.1"/>
    </source>
</evidence>
<feature type="non-terminal residue" evidence="1">
    <location>
        <position position="50"/>
    </location>
</feature>
<name>A0A820BRC0_9BILA</name>
<gene>
    <name evidence="1" type="ORF">OTI717_LOCUS38408</name>
</gene>
<reference evidence="1" key="1">
    <citation type="submission" date="2021-02" db="EMBL/GenBank/DDBJ databases">
        <authorList>
            <person name="Nowell W R."/>
        </authorList>
    </citation>
    <scope>NUCLEOTIDE SEQUENCE</scope>
</reference>
<accession>A0A820BRC0</accession>
<dbReference type="AlphaFoldDB" id="A0A820BRC0"/>
<proteinExistence type="predicted"/>
<dbReference type="EMBL" id="CAJOAX010020817">
    <property type="protein sequence ID" value="CAF4196927.1"/>
    <property type="molecule type" value="Genomic_DNA"/>
</dbReference>
<evidence type="ECO:0000313" key="2">
    <source>
        <dbReference type="Proteomes" id="UP000663823"/>
    </source>
</evidence>